<dbReference type="Pfam" id="PF00582">
    <property type="entry name" value="Usp"/>
    <property type="match status" value="1"/>
</dbReference>
<dbReference type="EMBL" id="JAPMOU010000003">
    <property type="protein sequence ID" value="MDE1461042.1"/>
    <property type="molecule type" value="Genomic_DNA"/>
</dbReference>
<dbReference type="PANTHER" id="PTHR46268">
    <property type="entry name" value="STRESS RESPONSE PROTEIN NHAX"/>
    <property type="match status" value="1"/>
</dbReference>
<dbReference type="CDD" id="cd00293">
    <property type="entry name" value="USP-like"/>
    <property type="match status" value="1"/>
</dbReference>
<protein>
    <submittedName>
        <fullName evidence="3">Universal stress protein</fullName>
    </submittedName>
</protein>
<dbReference type="Proteomes" id="UP001528823">
    <property type="component" value="Unassembled WGS sequence"/>
</dbReference>
<dbReference type="InterPro" id="IPR006016">
    <property type="entry name" value="UspA"/>
</dbReference>
<comment type="similarity">
    <text evidence="1">Belongs to the universal stress protein A family.</text>
</comment>
<comment type="caution">
    <text evidence="3">The sequence shown here is derived from an EMBL/GenBank/DDBJ whole genome shotgun (WGS) entry which is preliminary data.</text>
</comment>
<dbReference type="Gene3D" id="3.40.50.620">
    <property type="entry name" value="HUPs"/>
    <property type="match status" value="1"/>
</dbReference>
<evidence type="ECO:0000259" key="2">
    <source>
        <dbReference type="Pfam" id="PF00582"/>
    </source>
</evidence>
<reference evidence="3 4" key="1">
    <citation type="submission" date="2022-11" db="EMBL/GenBank/DDBJ databases">
        <title>Spartinivicinus poritis sp. nov., isolated from scleractinian coral Porites lutea.</title>
        <authorList>
            <person name="Zhang G."/>
            <person name="Cai L."/>
            <person name="Wei Q."/>
        </authorList>
    </citation>
    <scope>NUCLEOTIDE SEQUENCE [LARGE SCALE GENOMIC DNA]</scope>
    <source>
        <strain evidence="3 4">A2-2</strain>
    </source>
</reference>
<dbReference type="InterPro" id="IPR006015">
    <property type="entry name" value="Universal_stress_UspA"/>
</dbReference>
<evidence type="ECO:0000256" key="1">
    <source>
        <dbReference type="ARBA" id="ARBA00008791"/>
    </source>
</evidence>
<evidence type="ECO:0000313" key="3">
    <source>
        <dbReference type="EMBL" id="MDE1461042.1"/>
    </source>
</evidence>
<dbReference type="RefSeq" id="WP_274687411.1">
    <property type="nucleotide sequence ID" value="NZ_JAPMOU010000003.1"/>
</dbReference>
<name>A0ABT5U401_9GAMM</name>
<gene>
    <name evidence="3" type="ORF">ORQ98_03560</name>
</gene>
<sequence>MSLLSFNSIIVPIDFSEECVGAVNTALELVNSPKQVTLVHVKCPTTYITCGTAYVQLDEAEHTKQIEEHFQQFIQNHQWQELNWTLLTGKPGEEIVSYAKEVNASLIVIPSHGYHGIKRLMLGSVAERVVRLAHCPVTVLKRREDTTHH</sequence>
<feature type="domain" description="UspA" evidence="2">
    <location>
        <begin position="6"/>
        <end position="141"/>
    </location>
</feature>
<accession>A0ABT5U401</accession>
<dbReference type="PANTHER" id="PTHR46268:SF6">
    <property type="entry name" value="UNIVERSAL STRESS PROTEIN UP12"/>
    <property type="match status" value="1"/>
</dbReference>
<dbReference type="InterPro" id="IPR014729">
    <property type="entry name" value="Rossmann-like_a/b/a_fold"/>
</dbReference>
<proteinExistence type="inferred from homology"/>
<organism evidence="3 4">
    <name type="scientific">Spartinivicinus poritis</name>
    <dbReference type="NCBI Taxonomy" id="2994640"/>
    <lineage>
        <taxon>Bacteria</taxon>
        <taxon>Pseudomonadati</taxon>
        <taxon>Pseudomonadota</taxon>
        <taxon>Gammaproteobacteria</taxon>
        <taxon>Oceanospirillales</taxon>
        <taxon>Zooshikellaceae</taxon>
        <taxon>Spartinivicinus</taxon>
    </lineage>
</organism>
<keyword evidence="4" id="KW-1185">Reference proteome</keyword>
<evidence type="ECO:0000313" key="4">
    <source>
        <dbReference type="Proteomes" id="UP001528823"/>
    </source>
</evidence>
<dbReference type="PRINTS" id="PR01438">
    <property type="entry name" value="UNVRSLSTRESS"/>
</dbReference>
<dbReference type="SUPFAM" id="SSF52402">
    <property type="entry name" value="Adenine nucleotide alpha hydrolases-like"/>
    <property type="match status" value="1"/>
</dbReference>